<dbReference type="AlphaFoldDB" id="A0A239M105"/>
<sequence>MWAWVSCAFIAFFFLERLVPGWKLPAVRTWPIRVFAINLAQLGVMLVAGLLWERWHPEYAVFSLSGRIPDWAGGLIAYFIGTFVFYWWHRARHESDFLWKHLHQIHHSPQRLEVITAFYKHPIEMAVNALIGGVLVYMLLGLSAAGGGFFALYSALGTFFYHASVRTPHWVGYVFQRPEMHRTHHQYERHRNNYGDIAWWDMLFGTYENPNDFTATCGFKPEDEERLLEMLRFVDVHKRKRRLGILVPSHSRPAHASPPCGQSSRKP</sequence>
<dbReference type="RefSeq" id="WP_089401726.1">
    <property type="nucleotide sequence ID" value="NZ_FZOT01000028.1"/>
</dbReference>
<keyword evidence="9" id="KW-1185">Reference proteome</keyword>
<evidence type="ECO:0000256" key="4">
    <source>
        <dbReference type="ARBA" id="ARBA00023136"/>
    </source>
</evidence>
<proteinExistence type="predicted"/>
<organism evidence="8 9">
    <name type="scientific">Noviherbaspirillum humi</name>
    <dbReference type="NCBI Taxonomy" id="1688639"/>
    <lineage>
        <taxon>Bacteria</taxon>
        <taxon>Pseudomonadati</taxon>
        <taxon>Pseudomonadota</taxon>
        <taxon>Betaproteobacteria</taxon>
        <taxon>Burkholderiales</taxon>
        <taxon>Oxalobacteraceae</taxon>
        <taxon>Noviherbaspirillum</taxon>
    </lineage>
</organism>
<feature type="transmembrane region" description="Helical" evidence="6">
    <location>
        <begin position="134"/>
        <end position="156"/>
    </location>
</feature>
<evidence type="ECO:0000259" key="7">
    <source>
        <dbReference type="Pfam" id="PF04116"/>
    </source>
</evidence>
<evidence type="ECO:0000256" key="2">
    <source>
        <dbReference type="ARBA" id="ARBA00022692"/>
    </source>
</evidence>
<keyword evidence="4 6" id="KW-0472">Membrane</keyword>
<evidence type="ECO:0000256" key="1">
    <source>
        <dbReference type="ARBA" id="ARBA00004370"/>
    </source>
</evidence>
<feature type="compositionally biased region" description="Low complexity" evidence="5">
    <location>
        <begin position="248"/>
        <end position="259"/>
    </location>
</feature>
<feature type="transmembrane region" description="Helical" evidence="6">
    <location>
        <begin position="71"/>
        <end position="89"/>
    </location>
</feature>
<evidence type="ECO:0000313" key="8">
    <source>
        <dbReference type="EMBL" id="SNT35798.1"/>
    </source>
</evidence>
<feature type="domain" description="Fatty acid hydroxylase" evidence="7">
    <location>
        <begin position="75"/>
        <end position="206"/>
    </location>
</feature>
<dbReference type="Pfam" id="PF04116">
    <property type="entry name" value="FA_hydroxylase"/>
    <property type="match status" value="1"/>
</dbReference>
<dbReference type="GO" id="GO:0008610">
    <property type="term" value="P:lipid biosynthetic process"/>
    <property type="evidence" value="ECO:0007669"/>
    <property type="project" value="InterPro"/>
</dbReference>
<reference evidence="8 9" key="1">
    <citation type="submission" date="2017-06" db="EMBL/GenBank/DDBJ databases">
        <authorList>
            <person name="Kim H.J."/>
            <person name="Triplett B.A."/>
        </authorList>
    </citation>
    <scope>NUCLEOTIDE SEQUENCE [LARGE SCALE GENOMIC DNA]</scope>
    <source>
        <strain evidence="8 9">U15</strain>
    </source>
</reference>
<dbReference type="GO" id="GO:0016020">
    <property type="term" value="C:membrane"/>
    <property type="evidence" value="ECO:0007669"/>
    <property type="project" value="UniProtKB-SubCell"/>
</dbReference>
<gene>
    <name evidence="8" type="ORF">SAMN06265795_12843</name>
</gene>
<dbReference type="InterPro" id="IPR006694">
    <property type="entry name" value="Fatty_acid_hydroxylase"/>
</dbReference>
<keyword evidence="2 6" id="KW-0812">Transmembrane</keyword>
<dbReference type="InterPro" id="IPR050307">
    <property type="entry name" value="Sterol_Desaturase_Related"/>
</dbReference>
<evidence type="ECO:0000256" key="5">
    <source>
        <dbReference type="SAM" id="MobiDB-lite"/>
    </source>
</evidence>
<dbReference type="Proteomes" id="UP000198284">
    <property type="component" value="Unassembled WGS sequence"/>
</dbReference>
<evidence type="ECO:0000313" key="9">
    <source>
        <dbReference type="Proteomes" id="UP000198284"/>
    </source>
</evidence>
<dbReference type="EMBL" id="FZOT01000028">
    <property type="protein sequence ID" value="SNT35798.1"/>
    <property type="molecule type" value="Genomic_DNA"/>
</dbReference>
<dbReference type="GO" id="GO:0005506">
    <property type="term" value="F:iron ion binding"/>
    <property type="evidence" value="ECO:0007669"/>
    <property type="project" value="InterPro"/>
</dbReference>
<feature type="transmembrane region" description="Helical" evidence="6">
    <location>
        <begin position="31"/>
        <end position="51"/>
    </location>
</feature>
<keyword evidence="3 6" id="KW-1133">Transmembrane helix</keyword>
<evidence type="ECO:0000256" key="6">
    <source>
        <dbReference type="SAM" id="Phobius"/>
    </source>
</evidence>
<dbReference type="OrthoDB" id="9770329at2"/>
<feature type="region of interest" description="Disordered" evidence="5">
    <location>
        <begin position="247"/>
        <end position="267"/>
    </location>
</feature>
<evidence type="ECO:0000256" key="3">
    <source>
        <dbReference type="ARBA" id="ARBA00022989"/>
    </source>
</evidence>
<name>A0A239M105_9BURK</name>
<dbReference type="GO" id="GO:0016491">
    <property type="term" value="F:oxidoreductase activity"/>
    <property type="evidence" value="ECO:0007669"/>
    <property type="project" value="InterPro"/>
</dbReference>
<comment type="subcellular location">
    <subcellularLocation>
        <location evidence="1">Membrane</location>
    </subcellularLocation>
</comment>
<dbReference type="PANTHER" id="PTHR11863">
    <property type="entry name" value="STEROL DESATURASE"/>
    <property type="match status" value="1"/>
</dbReference>
<protein>
    <submittedName>
        <fullName evidence="8">Sterol desaturase/sphingolipid hydroxylase, fatty acid hydroxylase superfamily</fullName>
    </submittedName>
</protein>
<accession>A0A239M105</accession>